<dbReference type="EMBL" id="JAWDGP010007314">
    <property type="protein sequence ID" value="KAK3726264.1"/>
    <property type="molecule type" value="Genomic_DNA"/>
</dbReference>
<evidence type="ECO:0000313" key="1">
    <source>
        <dbReference type="EMBL" id="KAK3726264.1"/>
    </source>
</evidence>
<name>A0AAE0XYD3_9GAST</name>
<comment type="caution">
    <text evidence="1">The sequence shown here is derived from an EMBL/GenBank/DDBJ whole genome shotgun (WGS) entry which is preliminary data.</text>
</comment>
<accession>A0AAE0XYD3</accession>
<keyword evidence="2" id="KW-1185">Reference proteome</keyword>
<reference evidence="1" key="1">
    <citation type="journal article" date="2023" name="G3 (Bethesda)">
        <title>A reference genome for the long-term kleptoplast-retaining sea slug Elysia crispata morphotype clarki.</title>
        <authorList>
            <person name="Eastman K.E."/>
            <person name="Pendleton A.L."/>
            <person name="Shaikh M.A."/>
            <person name="Suttiyut T."/>
            <person name="Ogas R."/>
            <person name="Tomko P."/>
            <person name="Gavelis G."/>
            <person name="Widhalm J.R."/>
            <person name="Wisecaver J.H."/>
        </authorList>
    </citation>
    <scope>NUCLEOTIDE SEQUENCE</scope>
    <source>
        <strain evidence="1">ECLA1</strain>
    </source>
</reference>
<sequence length="255" mass="28771">MKISNGGSFEAGQGSPAFNRDTSCFNRLSHRKFRQFTEKHACTVFLNPYARRKLNLGAQQKGKHRNPVMLFNEMPEITASNRLIAFGTRWDASIRLSANVDPREVNMKYQVKLARSDSAAGTSTSRQSQTTSGYYNIARQHQVITILLDRARGSEKSKYWHCVVPVHKILLGKQSTACPSSHVTLDTTCLSLFASPLIDQRMWCMRNGPCGNYCGRFLHQTCYQAHAHGLSEAFDTKVNRLHSLPFSLVLTSRTR</sequence>
<dbReference type="Proteomes" id="UP001283361">
    <property type="component" value="Unassembled WGS sequence"/>
</dbReference>
<proteinExistence type="predicted"/>
<evidence type="ECO:0000313" key="2">
    <source>
        <dbReference type="Proteomes" id="UP001283361"/>
    </source>
</evidence>
<gene>
    <name evidence="1" type="ORF">RRG08_008644</name>
</gene>
<organism evidence="1 2">
    <name type="scientific">Elysia crispata</name>
    <name type="common">lettuce slug</name>
    <dbReference type="NCBI Taxonomy" id="231223"/>
    <lineage>
        <taxon>Eukaryota</taxon>
        <taxon>Metazoa</taxon>
        <taxon>Spiralia</taxon>
        <taxon>Lophotrochozoa</taxon>
        <taxon>Mollusca</taxon>
        <taxon>Gastropoda</taxon>
        <taxon>Heterobranchia</taxon>
        <taxon>Euthyneura</taxon>
        <taxon>Panpulmonata</taxon>
        <taxon>Sacoglossa</taxon>
        <taxon>Placobranchoidea</taxon>
        <taxon>Plakobranchidae</taxon>
        <taxon>Elysia</taxon>
    </lineage>
</organism>
<protein>
    <submittedName>
        <fullName evidence="1">Uncharacterized protein</fullName>
    </submittedName>
</protein>
<dbReference type="AlphaFoldDB" id="A0AAE0XYD3"/>